<dbReference type="InterPro" id="IPR052090">
    <property type="entry name" value="Cytolytic_pore-forming_toxin"/>
</dbReference>
<dbReference type="Gene3D" id="2.60.40.10">
    <property type="entry name" value="Immunoglobulins"/>
    <property type="match status" value="1"/>
</dbReference>
<feature type="domain" description="Galectin" evidence="4">
    <location>
        <begin position="823"/>
        <end position="959"/>
    </location>
</feature>
<evidence type="ECO:0000256" key="2">
    <source>
        <dbReference type="SAM" id="Coils"/>
    </source>
</evidence>
<dbReference type="PANTHER" id="PTHR31594:SF11">
    <property type="entry name" value="NEOVERRUCOTOXIN SUBUNIT ALPHA-LIKE ISOFORM X1-RELATED"/>
    <property type="match status" value="1"/>
</dbReference>
<dbReference type="PROSITE" id="PS51304">
    <property type="entry name" value="GALECTIN"/>
    <property type="match status" value="2"/>
</dbReference>
<reference evidence="5" key="1">
    <citation type="journal article" date="2016" name="Nat. Commun.">
        <title>The channel catfish genome sequence provides insights into the evolution of scale formation in teleosts.</title>
        <authorList>
            <person name="Liu Z."/>
            <person name="Liu S."/>
            <person name="Yao J."/>
            <person name="Bao L."/>
            <person name="Zhang J."/>
            <person name="Li Y."/>
            <person name="Jiang C."/>
            <person name="Sun L."/>
            <person name="Wang R."/>
            <person name="Zhang Y."/>
            <person name="Zhou T."/>
            <person name="Zeng Q."/>
            <person name="Fu Q."/>
            <person name="Gao S."/>
            <person name="Li N."/>
            <person name="Koren S."/>
            <person name="Jiang Y."/>
            <person name="Zimin A."/>
            <person name="Xu P."/>
            <person name="Phillippy A.M."/>
            <person name="Geng X."/>
            <person name="Song L."/>
            <person name="Sun F."/>
            <person name="Li C."/>
            <person name="Wang X."/>
            <person name="Chen A."/>
            <person name="Jin Y."/>
            <person name="Yuan Z."/>
            <person name="Yang Y."/>
            <person name="Tan S."/>
            <person name="Peatman E."/>
            <person name="Lu J."/>
            <person name="Qin Z."/>
            <person name="Dunham R."/>
            <person name="Li Z."/>
            <person name="Sonstegard T."/>
            <person name="Feng J."/>
            <person name="Danzmann R.G."/>
            <person name="Schroeder S."/>
            <person name="Scheffler B."/>
            <person name="Duke M.V."/>
            <person name="Ballard L."/>
            <person name="Kucuktas H."/>
            <person name="Kaltenboeck L."/>
            <person name="Liu H."/>
            <person name="Armbruster J."/>
            <person name="Xie Y."/>
            <person name="Kirby M.L."/>
            <person name="Tian Y."/>
            <person name="Flanagan M.E."/>
            <person name="Mu W."/>
            <person name="Waldbieser G.C."/>
        </authorList>
    </citation>
    <scope>NUCLEOTIDE SEQUENCE [LARGE SCALE GENOMIC DNA]</scope>
    <source>
        <strain evidence="5">SDA103</strain>
    </source>
</reference>
<dbReference type="SMART" id="SM00276">
    <property type="entry name" value="GLECT"/>
    <property type="match status" value="2"/>
</dbReference>
<sequence length="966" mass="109632">MEGKIIEIAAVGRALHPGMLYDCRSDSVIPGISLWDNETIKKGVVSHRQPKTDLKFTASDSLSEKAKLLDVSASLTASILGGLVDVGGSARFLSDNKSSTRQSRVSLQYNQTTRHDQFIMDRNITYPKVFEDRTATHVVTAVLYGAQAFMVFDLTANENEDKEEIEGTLNLMVKNIPFIDIEGAGGLKMSDSEKKLADNISCTFYGDYELEQNPTTYIEALQLYKELPSLLRKRENDAVPMKAWLYPLARLSKKAATLEREIQKTLITKTEILLEELRNAETQCNDLITNTTINDFQDVRRRVKTLQALLEVYKVIFLKALHRLIPAIRGGTEQDQALSDIIAIHQKSPFRAEKLNQWFENNQSELHLLNLYTQQLSGVPIVKYSALLNNILIDPNVDTVVCFCFTSLKYEDPYLSILTKLLKVDKFENLETVPESAEQLWFHNPELSEKMKDSIFLFRSFFQANKDDTQIRFVIVSVSDHSNPGISTRLYRKGKMVNNAFQPVSKPPAPTVNIQDRNMILKLQKSPTGSTLRFRVEYRITEVTDSEADVEKWEVTETPDALGNFTLTGVKPANQYWVRYRAISEVGVSEASDSVLFFRQGKLKFSLGQNWNWSFWSIINEMRTQMLRDLCTSQWSPSTIQSEVKKLLNNPKLPCVVTVPGGIKPGIALCIQGVVSERDGSFSFDHRTGTSSRDDIAFQLMLKPSFYVKCNYRQRGYWGTSDDYNECCLSKGSHFVFFIVITKAGYEVYLNGRRYCLYKHYIPMNNVKVLHIEGHVIINSVGFVSNWSESTFGKEQCSGISHWELSNIQSHVKYPLCKPNQPYLYPIHGGLKPGLALFFQGVVPLGSKGFEINQKAGPREHDENIFHFKTYLSLVVCNTFGSTGWEKEQIENNAIFAEGEAFDIFMLTSPGHYDVIVNGRQFCTFKERIPMRKVSIIEISGNVFMNTFAIIQMDNVNLSLDISALM</sequence>
<reference evidence="6" key="2">
    <citation type="submission" date="2025-08" db="UniProtKB">
        <authorList>
            <consortium name="RefSeq"/>
        </authorList>
    </citation>
    <scope>IDENTIFICATION</scope>
    <source>
        <tissue evidence="6">Blood</tissue>
    </source>
</reference>
<keyword evidence="2" id="KW-0175">Coiled coil</keyword>
<dbReference type="KEGG" id="ipu:108276632"/>
<dbReference type="Pfam" id="PF18078">
    <property type="entry name" value="Thioredoxin_11"/>
    <property type="match status" value="1"/>
</dbReference>
<dbReference type="Pfam" id="PF21109">
    <property type="entry name" value="Stonustoxin_helical"/>
    <property type="match status" value="1"/>
</dbReference>
<dbReference type="PROSITE" id="PS50853">
    <property type="entry name" value="FN3"/>
    <property type="match status" value="1"/>
</dbReference>
<dbReference type="SUPFAM" id="SSF49265">
    <property type="entry name" value="Fibronectin type III"/>
    <property type="match status" value="1"/>
</dbReference>
<dbReference type="SMART" id="SM00908">
    <property type="entry name" value="Gal-bind_lectin"/>
    <property type="match status" value="2"/>
</dbReference>
<keyword evidence="1" id="KW-0430">Lectin</keyword>
<dbReference type="RefSeq" id="XP_017343932.2">
    <property type="nucleotide sequence ID" value="XM_017488443.3"/>
</dbReference>
<feature type="domain" description="Fibronectin type-III" evidence="3">
    <location>
        <begin position="503"/>
        <end position="603"/>
    </location>
</feature>
<dbReference type="Proteomes" id="UP000221080">
    <property type="component" value="Chromosome 16"/>
</dbReference>
<feature type="coiled-coil region" evidence="2">
    <location>
        <begin position="248"/>
        <end position="290"/>
    </location>
</feature>
<feature type="domain" description="Galectin" evidence="4">
    <location>
        <begin position="655"/>
        <end position="784"/>
    </location>
</feature>
<dbReference type="InterPro" id="IPR048997">
    <property type="entry name" value="Stonustoxin-like_helical"/>
</dbReference>
<dbReference type="CDD" id="cd00070">
    <property type="entry name" value="GLECT"/>
    <property type="match status" value="2"/>
</dbReference>
<dbReference type="InterPro" id="IPR001079">
    <property type="entry name" value="Galectin_CRD"/>
</dbReference>
<organism evidence="5 6">
    <name type="scientific">Ictalurus punctatus</name>
    <name type="common">Channel catfish</name>
    <name type="synonym">Silurus punctatus</name>
    <dbReference type="NCBI Taxonomy" id="7998"/>
    <lineage>
        <taxon>Eukaryota</taxon>
        <taxon>Metazoa</taxon>
        <taxon>Chordata</taxon>
        <taxon>Craniata</taxon>
        <taxon>Vertebrata</taxon>
        <taxon>Euteleostomi</taxon>
        <taxon>Actinopterygii</taxon>
        <taxon>Neopterygii</taxon>
        <taxon>Teleostei</taxon>
        <taxon>Ostariophysi</taxon>
        <taxon>Siluriformes</taxon>
        <taxon>Ictaluridae</taxon>
        <taxon>Ictalurus</taxon>
    </lineage>
</organism>
<dbReference type="InterPro" id="IPR036116">
    <property type="entry name" value="FN3_sf"/>
</dbReference>
<dbReference type="Gene3D" id="2.60.120.200">
    <property type="match status" value="2"/>
</dbReference>
<dbReference type="CDD" id="cd00063">
    <property type="entry name" value="FN3"/>
    <property type="match status" value="1"/>
</dbReference>
<dbReference type="AlphaFoldDB" id="A0A2D0SMK1"/>
<name>A0A2D0SMK1_ICTPU</name>
<evidence type="ECO:0000259" key="3">
    <source>
        <dbReference type="PROSITE" id="PS50853"/>
    </source>
</evidence>
<keyword evidence="5" id="KW-1185">Reference proteome</keyword>
<evidence type="ECO:0000256" key="1">
    <source>
        <dbReference type="ARBA" id="ARBA00022734"/>
    </source>
</evidence>
<dbReference type="OrthoDB" id="6251307at2759"/>
<dbReference type="STRING" id="7998.ENSIPUP00000028029"/>
<protein>
    <submittedName>
        <fullName evidence="6">Cytolytic toxin-alpha</fullName>
    </submittedName>
</protein>
<dbReference type="SUPFAM" id="SSF49899">
    <property type="entry name" value="Concanavalin A-like lectins/glucanases"/>
    <property type="match status" value="2"/>
</dbReference>
<dbReference type="Pfam" id="PF00337">
    <property type="entry name" value="Gal-bind_lectin"/>
    <property type="match status" value="2"/>
</dbReference>
<dbReference type="InterPro" id="IPR003961">
    <property type="entry name" value="FN3_dom"/>
</dbReference>
<gene>
    <name evidence="6" type="primary">LOC108276632</name>
</gene>
<evidence type="ECO:0000313" key="6">
    <source>
        <dbReference type="RefSeq" id="XP_017343932.2"/>
    </source>
</evidence>
<dbReference type="InterPro" id="IPR040581">
    <property type="entry name" value="Thioredoxin_11"/>
</dbReference>
<dbReference type="InterPro" id="IPR013320">
    <property type="entry name" value="ConA-like_dom_sf"/>
</dbReference>
<dbReference type="Pfam" id="PF24674">
    <property type="entry name" value="MACPF_SNTX"/>
    <property type="match status" value="1"/>
</dbReference>
<accession>A0A2D0SMK1</accession>
<dbReference type="InterPro" id="IPR056072">
    <property type="entry name" value="SNTX_MACPF/CDC-like_dom"/>
</dbReference>
<proteinExistence type="predicted"/>
<dbReference type="InterPro" id="IPR013783">
    <property type="entry name" value="Ig-like_fold"/>
</dbReference>
<evidence type="ECO:0000259" key="4">
    <source>
        <dbReference type="PROSITE" id="PS51304"/>
    </source>
</evidence>
<dbReference type="GeneID" id="108276632"/>
<dbReference type="PANTHER" id="PTHR31594">
    <property type="entry name" value="AIG1-TYPE G DOMAIN-CONTAINING PROTEIN"/>
    <property type="match status" value="1"/>
</dbReference>
<evidence type="ECO:0000313" key="5">
    <source>
        <dbReference type="Proteomes" id="UP000221080"/>
    </source>
</evidence>
<dbReference type="GO" id="GO:0030246">
    <property type="term" value="F:carbohydrate binding"/>
    <property type="evidence" value="ECO:0007669"/>
    <property type="project" value="UniProtKB-KW"/>
</dbReference>